<evidence type="ECO:0000259" key="3">
    <source>
        <dbReference type="Pfam" id="PF18962"/>
    </source>
</evidence>
<evidence type="ECO:0000256" key="1">
    <source>
        <dbReference type="ARBA" id="ARBA00022729"/>
    </source>
</evidence>
<evidence type="ECO:0000313" key="4">
    <source>
        <dbReference type="EMBL" id="MFD1162179.1"/>
    </source>
</evidence>
<comment type="caution">
    <text evidence="4">The sequence shown here is derived from an EMBL/GenBank/DDBJ whole genome shotgun (WGS) entry which is preliminary data.</text>
</comment>
<dbReference type="EMBL" id="JBHTLJ010000002">
    <property type="protein sequence ID" value="MFD1162179.1"/>
    <property type="molecule type" value="Genomic_DNA"/>
</dbReference>
<dbReference type="PANTHER" id="PTHR35399">
    <property type="entry name" value="SLR8030 PROTEIN"/>
    <property type="match status" value="1"/>
</dbReference>
<dbReference type="InterPro" id="IPR008557">
    <property type="entry name" value="PhoX"/>
</dbReference>
<gene>
    <name evidence="4" type="ORF">ACFQ2E_07110</name>
</gene>
<dbReference type="InterPro" id="IPR011042">
    <property type="entry name" value="6-blade_b-propeller_TolB-like"/>
</dbReference>
<proteinExistence type="predicted"/>
<accession>A0ABW3RB04</accession>
<keyword evidence="1 2" id="KW-0732">Signal</keyword>
<evidence type="ECO:0000313" key="5">
    <source>
        <dbReference type="Proteomes" id="UP001597163"/>
    </source>
</evidence>
<dbReference type="NCBIfam" id="TIGR04183">
    <property type="entry name" value="Por_Secre_tail"/>
    <property type="match status" value="1"/>
</dbReference>
<feature type="chain" id="PRO_5045968629" evidence="2">
    <location>
        <begin position="22"/>
        <end position="531"/>
    </location>
</feature>
<name>A0ABW3RB04_9FLAO</name>
<organism evidence="4 5">
    <name type="scientific">Hwangdonia seohaensis</name>
    <dbReference type="NCBI Taxonomy" id="1240727"/>
    <lineage>
        <taxon>Bacteria</taxon>
        <taxon>Pseudomonadati</taxon>
        <taxon>Bacteroidota</taxon>
        <taxon>Flavobacteriia</taxon>
        <taxon>Flavobacteriales</taxon>
        <taxon>Flavobacteriaceae</taxon>
        <taxon>Hwangdonia</taxon>
    </lineage>
</organism>
<feature type="signal peptide" evidence="2">
    <location>
        <begin position="1"/>
        <end position="21"/>
    </location>
</feature>
<dbReference type="InterPro" id="IPR026444">
    <property type="entry name" value="Secre_tail"/>
</dbReference>
<feature type="domain" description="Secretion system C-terminal sorting" evidence="3">
    <location>
        <begin position="463"/>
        <end position="530"/>
    </location>
</feature>
<keyword evidence="5" id="KW-1185">Reference proteome</keyword>
<sequence>MKLLKFTMLSLFFLVTYTFQSQNIGDFTSIDPNTVQSASFVLSSSHTFQKIAEVGDALTAGGTFKPKPDFTAYVPIANSSTNGYLSINSEGSALTDGGGGVMVFDINFNATTELWETTASEDLDFTAVGGTAANCSGAVTPWGTVITCEEGTIPDTFPPFDGYNDLGWNIEINPATKSVVAKHYAMGNFAHENVAIQTINAIPTSRTVVYQGADSNPGYLYKYVATNFQDLSMGLLYVFKGSKNGTGSWILLDNTTQSEQNSTLTQSGASGHDATVFAGIEDVEIGPDGMVYFAVKGEGTVYRFSDSDPLETSASTVTMETFVGGGASYDINDGTSTTLVAWGNGNDNLAFDCDGNLWVFQDSGNSFIWVVKNGHTQASPDVEIFGKVPIGSEPTGITFTPDYKYLFMSIQHPDPGNAANQVDAAGNTVDFDKGTSLVIALSENLGSALSVEDENFDDGFTFYPNPIKSSKNLIIKGNQINNIKLYAISGKKLLDVDYNDLNEVTLNLKDIQSGLYLFKVNDKAASKLVIK</sequence>
<protein>
    <submittedName>
        <fullName evidence="4">Alkaline phosphatase PhoX</fullName>
    </submittedName>
</protein>
<dbReference type="Pfam" id="PF18962">
    <property type="entry name" value="Por_Secre_tail"/>
    <property type="match status" value="1"/>
</dbReference>
<dbReference type="SUPFAM" id="SSF63829">
    <property type="entry name" value="Calcium-dependent phosphotriesterase"/>
    <property type="match status" value="1"/>
</dbReference>
<reference evidence="5" key="1">
    <citation type="journal article" date="2019" name="Int. J. Syst. Evol. Microbiol.">
        <title>The Global Catalogue of Microorganisms (GCM) 10K type strain sequencing project: providing services to taxonomists for standard genome sequencing and annotation.</title>
        <authorList>
            <consortium name="The Broad Institute Genomics Platform"/>
            <consortium name="The Broad Institute Genome Sequencing Center for Infectious Disease"/>
            <person name="Wu L."/>
            <person name="Ma J."/>
        </authorList>
    </citation>
    <scope>NUCLEOTIDE SEQUENCE [LARGE SCALE GENOMIC DNA]</scope>
    <source>
        <strain evidence="5">CCUG 63246</strain>
    </source>
</reference>
<dbReference type="Gene3D" id="2.120.10.30">
    <property type="entry name" value="TolB, C-terminal domain"/>
    <property type="match status" value="1"/>
</dbReference>
<dbReference type="PANTHER" id="PTHR35399:SF2">
    <property type="entry name" value="DUF839 DOMAIN-CONTAINING PROTEIN"/>
    <property type="match status" value="1"/>
</dbReference>
<dbReference type="Pfam" id="PF05787">
    <property type="entry name" value="PhoX"/>
    <property type="match status" value="1"/>
</dbReference>
<dbReference type="RefSeq" id="WP_311938197.1">
    <property type="nucleotide sequence ID" value="NZ_JAVSCK010000002.1"/>
</dbReference>
<evidence type="ECO:0000256" key="2">
    <source>
        <dbReference type="SAM" id="SignalP"/>
    </source>
</evidence>
<dbReference type="Proteomes" id="UP001597163">
    <property type="component" value="Unassembled WGS sequence"/>
</dbReference>